<sequence length="152" mass="17264">MPWDTQDYPDSLKNLDTAVRKKAITIANGMLHEGYEEGRAIPIATEQAKEWYSNATDNDINKVKQMTDKELRTRDEENPQNSRPELMEKGEHVIAHEDGWAVQAEDARQPSEVFGKKEEAVSRAKEIAENKGTAIIIHKQDGSIQQNISYNK</sequence>
<dbReference type="Proteomes" id="UP000198647">
    <property type="component" value="Unassembled WGS sequence"/>
</dbReference>
<proteinExistence type="predicted"/>
<evidence type="ECO:0000256" key="1">
    <source>
        <dbReference type="SAM" id="MobiDB-lite"/>
    </source>
</evidence>
<protein>
    <submittedName>
        <fullName evidence="2">Uncharacterized protein YdaT</fullName>
    </submittedName>
</protein>
<dbReference type="EMBL" id="FNOS01000005">
    <property type="protein sequence ID" value="SDY14629.1"/>
    <property type="molecule type" value="Genomic_DNA"/>
</dbReference>
<comment type="caution">
    <text evidence="2">The sequence shown here is derived from an EMBL/GenBank/DDBJ whole genome shotgun (WGS) entry which is preliminary data.</text>
</comment>
<feature type="region of interest" description="Disordered" evidence="1">
    <location>
        <begin position="68"/>
        <end position="118"/>
    </location>
</feature>
<organism evidence="2 3">
    <name type="scientific">Salimicrobium album</name>
    <dbReference type="NCBI Taxonomy" id="50717"/>
    <lineage>
        <taxon>Bacteria</taxon>
        <taxon>Bacillati</taxon>
        <taxon>Bacillota</taxon>
        <taxon>Bacilli</taxon>
        <taxon>Bacillales</taxon>
        <taxon>Bacillaceae</taxon>
        <taxon>Salimicrobium</taxon>
    </lineage>
</organism>
<reference evidence="2 3" key="1">
    <citation type="submission" date="2016-10" db="EMBL/GenBank/DDBJ databases">
        <authorList>
            <person name="Varghese N."/>
            <person name="Submissions S."/>
        </authorList>
    </citation>
    <scope>NUCLEOTIDE SEQUENCE [LARGE SCALE GENOMIC DNA]</scope>
    <source>
        <strain evidence="2 3">DSM 20748</strain>
    </source>
</reference>
<feature type="compositionally biased region" description="Basic and acidic residues" evidence="1">
    <location>
        <begin position="68"/>
        <end position="77"/>
    </location>
</feature>
<accession>A0A1H3HIZ3</accession>
<evidence type="ECO:0000313" key="2">
    <source>
        <dbReference type="EMBL" id="SDY14629.1"/>
    </source>
</evidence>
<name>A0A1H3HIZ3_9BACI</name>
<dbReference type="RefSeq" id="WP_093107772.1">
    <property type="nucleotide sequence ID" value="NZ_FNOS01000005.1"/>
</dbReference>
<dbReference type="Pfam" id="PF09954">
    <property type="entry name" value="DUF2188"/>
    <property type="match status" value="1"/>
</dbReference>
<evidence type="ECO:0000313" key="3">
    <source>
        <dbReference type="Proteomes" id="UP000198647"/>
    </source>
</evidence>
<gene>
    <name evidence="2" type="ORF">SAMN04488081_2206</name>
</gene>
<keyword evidence="3" id="KW-1185">Reference proteome</keyword>
<feature type="compositionally biased region" description="Basic and acidic residues" evidence="1">
    <location>
        <begin position="85"/>
        <end position="118"/>
    </location>
</feature>
<dbReference type="InterPro" id="IPR018691">
    <property type="entry name" value="DUF2188"/>
</dbReference>